<dbReference type="EMBL" id="MT144007">
    <property type="protein sequence ID" value="QJA46318.1"/>
    <property type="molecule type" value="Genomic_DNA"/>
</dbReference>
<sequence>MSETKSVFLFASIIWICITCIVLWDWYGNIEEKIKWNEFVKAGNCVVMDQFGWCWSAEEWQSYLDETKEVVFE</sequence>
<feature type="transmembrane region" description="Helical" evidence="1">
    <location>
        <begin position="6"/>
        <end position="27"/>
    </location>
</feature>
<name>A0A6H1ZFK8_9ZZZZ</name>
<protein>
    <submittedName>
        <fullName evidence="2">Uncharacterized protein</fullName>
    </submittedName>
</protein>
<reference evidence="2" key="1">
    <citation type="submission" date="2020-03" db="EMBL/GenBank/DDBJ databases">
        <title>The deep terrestrial virosphere.</title>
        <authorList>
            <person name="Holmfeldt K."/>
            <person name="Nilsson E."/>
            <person name="Simone D."/>
            <person name="Lopez-Fernandez M."/>
            <person name="Wu X."/>
            <person name="de Brujin I."/>
            <person name="Lundin D."/>
            <person name="Andersson A."/>
            <person name="Bertilsson S."/>
            <person name="Dopson M."/>
        </authorList>
    </citation>
    <scope>NUCLEOTIDE SEQUENCE</scope>
    <source>
        <strain evidence="2">TM448A00373</strain>
        <strain evidence="3">TM448B00195</strain>
    </source>
</reference>
<accession>A0A6H1ZFK8</accession>
<evidence type="ECO:0000313" key="2">
    <source>
        <dbReference type="EMBL" id="QJA46318.1"/>
    </source>
</evidence>
<organism evidence="2">
    <name type="scientific">viral metagenome</name>
    <dbReference type="NCBI Taxonomy" id="1070528"/>
    <lineage>
        <taxon>unclassified sequences</taxon>
        <taxon>metagenomes</taxon>
        <taxon>organismal metagenomes</taxon>
    </lineage>
</organism>
<gene>
    <name evidence="2" type="ORF">TM448A00373_0025</name>
    <name evidence="3" type="ORF">TM448B00195_0010</name>
</gene>
<dbReference type="AlphaFoldDB" id="A0A6H1ZFK8"/>
<dbReference type="EMBL" id="MT144597">
    <property type="protein sequence ID" value="QJH94170.1"/>
    <property type="molecule type" value="Genomic_DNA"/>
</dbReference>
<keyword evidence="1" id="KW-0812">Transmembrane</keyword>
<evidence type="ECO:0000313" key="3">
    <source>
        <dbReference type="EMBL" id="QJH94170.1"/>
    </source>
</evidence>
<evidence type="ECO:0000256" key="1">
    <source>
        <dbReference type="SAM" id="Phobius"/>
    </source>
</evidence>
<proteinExistence type="predicted"/>
<keyword evidence="1" id="KW-1133">Transmembrane helix</keyword>
<keyword evidence="1" id="KW-0472">Membrane</keyword>